<reference evidence="1 2" key="1">
    <citation type="submission" date="2024-09" db="EMBL/GenBank/DDBJ databases">
        <title>Chromosome-scale assembly of Riccia fluitans.</title>
        <authorList>
            <person name="Paukszto L."/>
            <person name="Sawicki J."/>
            <person name="Karawczyk K."/>
            <person name="Piernik-Szablinska J."/>
            <person name="Szczecinska M."/>
            <person name="Mazdziarz M."/>
        </authorList>
    </citation>
    <scope>NUCLEOTIDE SEQUENCE [LARGE SCALE GENOMIC DNA]</scope>
    <source>
        <strain evidence="1">Rf_01</strain>
        <tissue evidence="1">Aerial parts of the thallus</tissue>
    </source>
</reference>
<evidence type="ECO:0000313" key="2">
    <source>
        <dbReference type="Proteomes" id="UP001605036"/>
    </source>
</evidence>
<dbReference type="Proteomes" id="UP001605036">
    <property type="component" value="Unassembled WGS sequence"/>
</dbReference>
<sequence>MKVVPNLGLSAFGAVSLLCSLSILICYTLDLAPIFLSQTCWRVAESNDPVNDHFIDLQQQSSPLEASPKVLDWKEAAGEWWEDSSLNSSDRNWVGRHTLHEYLKKGTLSYDANVEKYFLSKLEARQFPENCADTHWIAYQTHDSGLLSCTHIIMPVLMIGIFKGDKHTVLPISRPPGKPDLPTFDGCGERKDKHLGCFFNLTNCTLEAAPVRSQFIQNLRNGTQGAIWDSLWEDNTTAPGGLSILKSFLFRYPLPAYNDSWRAPKLEFWNELEKQGKTGVHLGSSGALGKPRESQIDFALHGMLSSWIMRQTTDRIKQIADEIMSKYSDENGRPLWKPPVLALHVRQTDKKQEDPYFRKHKKYRSIEEYVEQMKSLEAQFRFRWESLFIISDSGSALQSLAVALNNVTGPPDSLNGQERKRFIMYDWSFDNALIEKRGGHTQIPPEMKRSAQEHFLATLYIISKIADYAIVCYSSNVGRFMSELIGGKHRLASPYAVGPNAYSLDYSWVHD</sequence>
<keyword evidence="2" id="KW-1185">Reference proteome</keyword>
<organism evidence="1 2">
    <name type="scientific">Riccia fluitans</name>
    <dbReference type="NCBI Taxonomy" id="41844"/>
    <lineage>
        <taxon>Eukaryota</taxon>
        <taxon>Viridiplantae</taxon>
        <taxon>Streptophyta</taxon>
        <taxon>Embryophyta</taxon>
        <taxon>Marchantiophyta</taxon>
        <taxon>Marchantiopsida</taxon>
        <taxon>Marchantiidae</taxon>
        <taxon>Marchantiales</taxon>
        <taxon>Ricciaceae</taxon>
        <taxon>Riccia</taxon>
    </lineage>
</organism>
<comment type="caution">
    <text evidence="1">The sequence shown here is derived from an EMBL/GenBank/DDBJ whole genome shotgun (WGS) entry which is preliminary data.</text>
</comment>
<proteinExistence type="predicted"/>
<protein>
    <recommendedName>
        <fullName evidence="3">Fucosyltransferase</fullName>
    </recommendedName>
</protein>
<dbReference type="PANTHER" id="PTHR13132">
    <property type="entry name" value="ALPHA- 1,6 -FUCOSYLTRANSFERASE"/>
    <property type="match status" value="1"/>
</dbReference>
<dbReference type="Gene3D" id="3.40.50.11350">
    <property type="match status" value="1"/>
</dbReference>
<accession>A0ABD1XI83</accession>
<dbReference type="PANTHER" id="PTHR13132:SF34">
    <property type="entry name" value="O-FUCOSYLTRANSFERASE FAMILY PROTEIN"/>
    <property type="match status" value="1"/>
</dbReference>
<evidence type="ECO:0008006" key="3">
    <source>
        <dbReference type="Google" id="ProtNLM"/>
    </source>
</evidence>
<evidence type="ECO:0000313" key="1">
    <source>
        <dbReference type="EMBL" id="KAL2608678.1"/>
    </source>
</evidence>
<gene>
    <name evidence="1" type="ORF">R1flu_027251</name>
</gene>
<dbReference type="AlphaFoldDB" id="A0ABD1XI83"/>
<dbReference type="EMBL" id="JBHFFA010000008">
    <property type="protein sequence ID" value="KAL2608678.1"/>
    <property type="molecule type" value="Genomic_DNA"/>
</dbReference>
<name>A0ABD1XI83_9MARC</name>